<dbReference type="Proteomes" id="UP000680348">
    <property type="component" value="Unassembled WGS sequence"/>
</dbReference>
<evidence type="ECO:0000256" key="2">
    <source>
        <dbReference type="ARBA" id="ARBA00022475"/>
    </source>
</evidence>
<dbReference type="EMBL" id="JAGWCR010000011">
    <property type="protein sequence ID" value="MBS3651034.1"/>
    <property type="molecule type" value="Genomic_DNA"/>
</dbReference>
<feature type="transmembrane region" description="Helical" evidence="6">
    <location>
        <begin position="87"/>
        <end position="105"/>
    </location>
</feature>
<evidence type="ECO:0000256" key="3">
    <source>
        <dbReference type="ARBA" id="ARBA00022692"/>
    </source>
</evidence>
<dbReference type="Pfam" id="PF02653">
    <property type="entry name" value="BPD_transp_2"/>
    <property type="match status" value="1"/>
</dbReference>
<proteinExistence type="predicted"/>
<reference evidence="7" key="1">
    <citation type="submission" date="2021-04" db="EMBL/GenBank/DDBJ databases">
        <title>Pseudaminobacter soli sp. nov., isolated from paddy soil contaminated by heavy metals.</title>
        <authorList>
            <person name="Zhang K."/>
        </authorList>
    </citation>
    <scope>NUCLEOTIDE SEQUENCE</scope>
    <source>
        <strain evidence="7">19-2017</strain>
    </source>
</reference>
<keyword evidence="3 6" id="KW-0812">Transmembrane</keyword>
<evidence type="ECO:0000256" key="4">
    <source>
        <dbReference type="ARBA" id="ARBA00022989"/>
    </source>
</evidence>
<gene>
    <name evidence="7" type="ORF">KEU06_20700</name>
</gene>
<comment type="subcellular location">
    <subcellularLocation>
        <location evidence="1">Cell membrane</location>
        <topology evidence="1">Multi-pass membrane protein</topology>
    </subcellularLocation>
</comment>
<accession>A0A942I477</accession>
<feature type="transmembrane region" description="Helical" evidence="6">
    <location>
        <begin position="180"/>
        <end position="201"/>
    </location>
</feature>
<evidence type="ECO:0000256" key="1">
    <source>
        <dbReference type="ARBA" id="ARBA00004651"/>
    </source>
</evidence>
<organism evidence="7 8">
    <name type="scientific">Pseudaminobacter soli</name>
    <name type="common">ex Zhang et al. 2022</name>
    <dbReference type="NCBI Taxonomy" id="2831468"/>
    <lineage>
        <taxon>Bacteria</taxon>
        <taxon>Pseudomonadati</taxon>
        <taxon>Pseudomonadota</taxon>
        <taxon>Alphaproteobacteria</taxon>
        <taxon>Hyphomicrobiales</taxon>
        <taxon>Phyllobacteriaceae</taxon>
        <taxon>Pseudaminobacter</taxon>
    </lineage>
</organism>
<feature type="transmembrane region" description="Helical" evidence="6">
    <location>
        <begin position="61"/>
        <end position="80"/>
    </location>
</feature>
<keyword evidence="2" id="KW-1003">Cell membrane</keyword>
<feature type="transmembrane region" description="Helical" evidence="6">
    <location>
        <begin position="230"/>
        <end position="252"/>
    </location>
</feature>
<evidence type="ECO:0000313" key="8">
    <source>
        <dbReference type="Proteomes" id="UP000680348"/>
    </source>
</evidence>
<dbReference type="GO" id="GO:0022857">
    <property type="term" value="F:transmembrane transporter activity"/>
    <property type="evidence" value="ECO:0007669"/>
    <property type="project" value="InterPro"/>
</dbReference>
<feature type="transmembrane region" description="Helical" evidence="6">
    <location>
        <begin position="141"/>
        <end position="160"/>
    </location>
</feature>
<dbReference type="RefSeq" id="WP_188256577.1">
    <property type="nucleotide sequence ID" value="NZ_JABVCF010000011.1"/>
</dbReference>
<sequence length="341" mass="35928">MGDVIAGSQPTRSTVNQIRRGRPRFLAELERFALVLAWLVVIVIFGVLAPESFLTWPNFSTIFGSQAVLVILTLGLIIPLTAGDIDLSVAQVLTLSSMTIAVLNVGHGWPIGLAIAAALAIGVATGILNAFFTLFFRIHSLIVTLGTGTFLHGITLWISNSSTIGGIDWTLVQAVILTRLFGIPLAFYYAVAIALVLVYVFEFTSLGRKALFVGRGREVARLAGVPVTRVRLICFIASGVLSAIAGTLYAGTSGSADPTSGTQLMLPAFAAAFLGATSITPGRFNPLGSTIAVYLLVTGITGLSILGIDTYVQDLFYGGALVLAVALSQLVRGREESLTEL</sequence>
<evidence type="ECO:0000256" key="5">
    <source>
        <dbReference type="ARBA" id="ARBA00023136"/>
    </source>
</evidence>
<comment type="caution">
    <text evidence="7">The sequence shown here is derived from an EMBL/GenBank/DDBJ whole genome shotgun (WGS) entry which is preliminary data.</text>
</comment>
<keyword evidence="4 6" id="KW-1133">Transmembrane helix</keyword>
<feature type="transmembrane region" description="Helical" evidence="6">
    <location>
        <begin position="29"/>
        <end position="49"/>
    </location>
</feature>
<dbReference type="AlphaFoldDB" id="A0A942I477"/>
<protein>
    <submittedName>
        <fullName evidence="7">ABC transporter permease</fullName>
    </submittedName>
</protein>
<evidence type="ECO:0000256" key="6">
    <source>
        <dbReference type="SAM" id="Phobius"/>
    </source>
</evidence>
<dbReference type="GO" id="GO:0005886">
    <property type="term" value="C:plasma membrane"/>
    <property type="evidence" value="ECO:0007669"/>
    <property type="project" value="UniProtKB-SubCell"/>
</dbReference>
<feature type="transmembrane region" description="Helical" evidence="6">
    <location>
        <begin position="111"/>
        <end position="134"/>
    </location>
</feature>
<evidence type="ECO:0000313" key="7">
    <source>
        <dbReference type="EMBL" id="MBS3651034.1"/>
    </source>
</evidence>
<name>A0A942I477_9HYPH</name>
<dbReference type="CDD" id="cd06579">
    <property type="entry name" value="TM_PBP1_transp_AraH_like"/>
    <property type="match status" value="1"/>
</dbReference>
<feature type="transmembrane region" description="Helical" evidence="6">
    <location>
        <begin position="264"/>
        <end position="284"/>
    </location>
</feature>
<dbReference type="PANTHER" id="PTHR32196:SF72">
    <property type="entry name" value="RIBOSE IMPORT PERMEASE PROTEIN RBSC"/>
    <property type="match status" value="1"/>
</dbReference>
<dbReference type="PANTHER" id="PTHR32196">
    <property type="entry name" value="ABC TRANSPORTER PERMEASE PROTEIN YPHD-RELATED-RELATED"/>
    <property type="match status" value="1"/>
</dbReference>
<keyword evidence="5 6" id="KW-0472">Membrane</keyword>
<feature type="transmembrane region" description="Helical" evidence="6">
    <location>
        <begin position="291"/>
        <end position="308"/>
    </location>
</feature>
<dbReference type="InterPro" id="IPR001851">
    <property type="entry name" value="ABC_transp_permease"/>
</dbReference>
<keyword evidence="8" id="KW-1185">Reference proteome</keyword>